<evidence type="ECO:0000313" key="4">
    <source>
        <dbReference type="EMBL" id="CAI9280516.1"/>
    </source>
</evidence>
<dbReference type="InterPro" id="IPR018276">
    <property type="entry name" value="DDA1_dom"/>
</dbReference>
<dbReference type="PROSITE" id="PS50800">
    <property type="entry name" value="SAP"/>
    <property type="match status" value="1"/>
</dbReference>
<dbReference type="InterPro" id="IPR036361">
    <property type="entry name" value="SAP_dom_sf"/>
</dbReference>
<reference evidence="4" key="1">
    <citation type="submission" date="2023-04" db="EMBL/GenBank/DDBJ databases">
        <authorList>
            <person name="Vijverberg K."/>
            <person name="Xiong W."/>
            <person name="Schranz E."/>
        </authorList>
    </citation>
    <scope>NUCLEOTIDE SEQUENCE</scope>
</reference>
<dbReference type="SUPFAM" id="SSF68906">
    <property type="entry name" value="SAP domain"/>
    <property type="match status" value="1"/>
</dbReference>
<comment type="similarity">
    <text evidence="1">Belongs to the DDA1 family.</text>
</comment>
<organism evidence="4 5">
    <name type="scientific">Lactuca saligna</name>
    <name type="common">Willowleaf lettuce</name>
    <dbReference type="NCBI Taxonomy" id="75948"/>
    <lineage>
        <taxon>Eukaryota</taxon>
        <taxon>Viridiplantae</taxon>
        <taxon>Streptophyta</taxon>
        <taxon>Embryophyta</taxon>
        <taxon>Tracheophyta</taxon>
        <taxon>Spermatophyta</taxon>
        <taxon>Magnoliopsida</taxon>
        <taxon>eudicotyledons</taxon>
        <taxon>Gunneridae</taxon>
        <taxon>Pentapetalae</taxon>
        <taxon>asterids</taxon>
        <taxon>campanulids</taxon>
        <taxon>Asterales</taxon>
        <taxon>Asteraceae</taxon>
        <taxon>Cichorioideae</taxon>
        <taxon>Cichorieae</taxon>
        <taxon>Lactucinae</taxon>
        <taxon>Lactuca</taxon>
    </lineage>
</organism>
<dbReference type="EMBL" id="OX465080">
    <property type="protein sequence ID" value="CAI9280516.1"/>
    <property type="molecule type" value="Genomic_DNA"/>
</dbReference>
<feature type="domain" description="SAP" evidence="3">
    <location>
        <begin position="231"/>
        <end position="265"/>
    </location>
</feature>
<feature type="compositionally biased region" description="Basic and acidic residues" evidence="2">
    <location>
        <begin position="188"/>
        <end position="200"/>
    </location>
</feature>
<dbReference type="Gene3D" id="1.10.720.30">
    <property type="entry name" value="SAP domain"/>
    <property type="match status" value="1"/>
</dbReference>
<dbReference type="Pfam" id="PF10172">
    <property type="entry name" value="DDA1"/>
    <property type="match status" value="1"/>
</dbReference>
<feature type="compositionally biased region" description="Polar residues" evidence="2">
    <location>
        <begin position="207"/>
        <end position="229"/>
    </location>
</feature>
<accession>A0AA35YUT5</accession>
<dbReference type="PANTHER" id="PTHR31879:SF9">
    <property type="entry name" value="DET1- AND DDB1-ASSOCIATED PROTEIN 1"/>
    <property type="match status" value="1"/>
</dbReference>
<dbReference type="GO" id="GO:0032436">
    <property type="term" value="P:positive regulation of proteasomal ubiquitin-dependent protein catabolic process"/>
    <property type="evidence" value="ECO:0007669"/>
    <property type="project" value="TreeGrafter"/>
</dbReference>
<dbReference type="PANTHER" id="PTHR31879">
    <property type="entry name" value="DET1- AND DDB1-ASSOCIATED PROTEIN 1"/>
    <property type="match status" value="1"/>
</dbReference>
<sequence length="266" mass="28759">MVVAGLSISMTTMEWVGDGRRVTVGVATTLAASYLFYPAAHDSQWLQQQHHHPSGWWCFSVVRKRGRAVEKRDWVVVSGGEGGDGSGGFMAEGVAIVWNCTMDASATPSKNPKGAFKLLADLPSKGLFSSTVVSSNLGGMRVYITDHDTSPPENQLIKTDQMNILIRSLLLKQQQKAESSAKGATGKESSRKRGLERGVDGRATTKRGASNGQHGSQPEGSRSHSNVPENLQSLTVERIRALLKERGLSLKGKKDELIMRLRSATG</sequence>
<dbReference type="SMART" id="SM00513">
    <property type="entry name" value="SAP"/>
    <property type="match status" value="1"/>
</dbReference>
<protein>
    <recommendedName>
        <fullName evidence="3">SAP domain-containing protein</fullName>
    </recommendedName>
</protein>
<evidence type="ECO:0000256" key="2">
    <source>
        <dbReference type="SAM" id="MobiDB-lite"/>
    </source>
</evidence>
<dbReference type="Pfam" id="PF02037">
    <property type="entry name" value="SAP"/>
    <property type="match status" value="1"/>
</dbReference>
<keyword evidence="5" id="KW-1185">Reference proteome</keyword>
<name>A0AA35YUT5_LACSI</name>
<dbReference type="InterPro" id="IPR033575">
    <property type="entry name" value="DDA1-like"/>
</dbReference>
<evidence type="ECO:0000313" key="5">
    <source>
        <dbReference type="Proteomes" id="UP001177003"/>
    </source>
</evidence>
<evidence type="ECO:0000259" key="3">
    <source>
        <dbReference type="PROSITE" id="PS50800"/>
    </source>
</evidence>
<dbReference type="Proteomes" id="UP001177003">
    <property type="component" value="Chromosome 4"/>
</dbReference>
<dbReference type="AlphaFoldDB" id="A0AA35YUT5"/>
<feature type="region of interest" description="Disordered" evidence="2">
    <location>
        <begin position="176"/>
        <end position="229"/>
    </location>
</feature>
<proteinExistence type="inferred from homology"/>
<dbReference type="InterPro" id="IPR003034">
    <property type="entry name" value="SAP_dom"/>
</dbReference>
<dbReference type="GO" id="GO:0080008">
    <property type="term" value="C:Cul4-RING E3 ubiquitin ligase complex"/>
    <property type="evidence" value="ECO:0007669"/>
    <property type="project" value="TreeGrafter"/>
</dbReference>
<gene>
    <name evidence="4" type="ORF">LSALG_LOCUS20257</name>
</gene>
<evidence type="ECO:0000256" key="1">
    <source>
        <dbReference type="ARBA" id="ARBA00008042"/>
    </source>
</evidence>